<dbReference type="PANTHER" id="PTHR30629:SF2">
    <property type="entry name" value="PROPHAGE INTEGRASE INTS-RELATED"/>
    <property type="match status" value="1"/>
</dbReference>
<reference evidence="6 7" key="1">
    <citation type="submission" date="2015-09" db="EMBL/GenBank/DDBJ databases">
        <title>Genome announcement of multiple Pseudomonas syringae strains.</title>
        <authorList>
            <person name="Thakur S."/>
            <person name="Wang P.W."/>
            <person name="Gong Y."/>
            <person name="Weir B.S."/>
            <person name="Guttman D.S."/>
        </authorList>
    </citation>
    <scope>NUCLEOTIDE SEQUENCE [LARGE SCALE GENOMIC DNA]</scope>
    <source>
        <strain evidence="6 7">ICMP2823</strain>
    </source>
</reference>
<organism evidence="6 7">
    <name type="scientific">Pseudomonas cannabina</name>
    <dbReference type="NCBI Taxonomy" id="86840"/>
    <lineage>
        <taxon>Bacteria</taxon>
        <taxon>Pseudomonadati</taxon>
        <taxon>Pseudomonadota</taxon>
        <taxon>Gammaproteobacteria</taxon>
        <taxon>Pseudomonadales</taxon>
        <taxon>Pseudomonadaceae</taxon>
        <taxon>Pseudomonas</taxon>
    </lineage>
</organism>
<comment type="similarity">
    <text evidence="1">Belongs to the 'phage' integrase family.</text>
</comment>
<dbReference type="GO" id="GO:0003677">
    <property type="term" value="F:DNA binding"/>
    <property type="evidence" value="ECO:0007669"/>
    <property type="project" value="UniProtKB-KW"/>
</dbReference>
<dbReference type="Gene3D" id="3.30.160.390">
    <property type="entry name" value="Integrase, DNA-binding domain"/>
    <property type="match status" value="1"/>
</dbReference>
<sequence>MGVFTSSSTDTQMPKDLITDAKVRTAKPAATPYKLGDGGGLFLLVQPSGSKLWRWKFRLDGKENVFAIGSYPEIGLAEARSERDAARKLTKLGINPAQHRKDGKKRNIDAAAERKRAMESSFAKVSAAYLEHVKSRYTPGSYRGKESRIRRHLSPKLDGLPIAEITAKEIRPVLEACKSSGAWAAIHVKGDLSAIFKYAVVRGLADFNPVPSLEGFLRIPTCQSKAVLTTSQIKQFYQALRSYRGYPETALCLRLIALTACRPGEAADAEWDEFDFTAKLWRRPAEKMKARRDHVSPLSTGALAVLEELRLISGSGRYLFPHRSGEGFTTPNRLTYAMRDMNLGERTTPHCWRTTFSTWANEHGCRPDAIERQLAHVENNKVRATYNKALLLKERSEIMQTWGEYLELVRTQGMSSNG</sequence>
<dbReference type="SUPFAM" id="SSF56349">
    <property type="entry name" value="DNA breaking-rejoining enzymes"/>
    <property type="match status" value="1"/>
</dbReference>
<evidence type="ECO:0000313" key="6">
    <source>
        <dbReference type="EMBL" id="KPW80548.1"/>
    </source>
</evidence>
<dbReference type="InterPro" id="IPR038488">
    <property type="entry name" value="Integrase_DNA-bd_sf"/>
</dbReference>
<dbReference type="EMBL" id="LJPX01000065">
    <property type="protein sequence ID" value="KPW80548.1"/>
    <property type="molecule type" value="Genomic_DNA"/>
</dbReference>
<keyword evidence="4" id="KW-0233">DNA recombination</keyword>
<dbReference type="CDD" id="cd00801">
    <property type="entry name" value="INT_P4_C"/>
    <property type="match status" value="1"/>
</dbReference>
<evidence type="ECO:0000313" key="7">
    <source>
        <dbReference type="Proteomes" id="UP000050564"/>
    </source>
</evidence>
<evidence type="ECO:0000256" key="4">
    <source>
        <dbReference type="ARBA" id="ARBA00023172"/>
    </source>
</evidence>
<dbReference type="InterPro" id="IPR010998">
    <property type="entry name" value="Integrase_recombinase_N"/>
</dbReference>
<name>A0A0P9RA04_PSECA</name>
<dbReference type="Gene3D" id="1.10.443.10">
    <property type="entry name" value="Intergrase catalytic core"/>
    <property type="match status" value="1"/>
</dbReference>
<dbReference type="PROSITE" id="PS51898">
    <property type="entry name" value="TYR_RECOMBINASE"/>
    <property type="match status" value="1"/>
</dbReference>
<dbReference type="InterPro" id="IPR002104">
    <property type="entry name" value="Integrase_catalytic"/>
</dbReference>
<feature type="domain" description="Tyr recombinase" evidence="5">
    <location>
        <begin position="223"/>
        <end position="400"/>
    </location>
</feature>
<proteinExistence type="inferred from homology"/>
<protein>
    <submittedName>
        <fullName evidence="6">Integrase</fullName>
    </submittedName>
</protein>
<gene>
    <name evidence="6" type="ORF">ALO81_01379</name>
</gene>
<evidence type="ECO:0000256" key="1">
    <source>
        <dbReference type="ARBA" id="ARBA00008857"/>
    </source>
</evidence>
<evidence type="ECO:0000256" key="3">
    <source>
        <dbReference type="ARBA" id="ARBA00023125"/>
    </source>
</evidence>
<dbReference type="AlphaFoldDB" id="A0A0P9RA04"/>
<dbReference type="GO" id="GO:0006310">
    <property type="term" value="P:DNA recombination"/>
    <property type="evidence" value="ECO:0007669"/>
    <property type="project" value="UniProtKB-KW"/>
</dbReference>
<dbReference type="InterPro" id="IPR013762">
    <property type="entry name" value="Integrase-like_cat_sf"/>
</dbReference>
<dbReference type="Proteomes" id="UP000050564">
    <property type="component" value="Unassembled WGS sequence"/>
</dbReference>
<evidence type="ECO:0000259" key="5">
    <source>
        <dbReference type="PROSITE" id="PS51898"/>
    </source>
</evidence>
<comment type="caution">
    <text evidence="6">The sequence shown here is derived from an EMBL/GenBank/DDBJ whole genome shotgun (WGS) entry which is preliminary data.</text>
</comment>
<dbReference type="PANTHER" id="PTHR30629">
    <property type="entry name" value="PROPHAGE INTEGRASE"/>
    <property type="match status" value="1"/>
</dbReference>
<dbReference type="PATRIC" id="fig|86840.3.peg.1934"/>
<dbReference type="InterPro" id="IPR050808">
    <property type="entry name" value="Phage_Integrase"/>
</dbReference>
<keyword evidence="3" id="KW-0238">DNA-binding</keyword>
<dbReference type="InterPro" id="IPR011010">
    <property type="entry name" value="DNA_brk_join_enz"/>
</dbReference>
<dbReference type="Gene3D" id="1.10.150.130">
    <property type="match status" value="1"/>
</dbReference>
<dbReference type="InterPro" id="IPR025166">
    <property type="entry name" value="Integrase_DNA_bind_dom"/>
</dbReference>
<accession>A0A0P9RA04</accession>
<keyword evidence="2" id="KW-0229">DNA integration</keyword>
<dbReference type="Pfam" id="PF13356">
    <property type="entry name" value="Arm-DNA-bind_3"/>
    <property type="match status" value="1"/>
</dbReference>
<dbReference type="Pfam" id="PF00589">
    <property type="entry name" value="Phage_integrase"/>
    <property type="match status" value="1"/>
</dbReference>
<dbReference type="GO" id="GO:0015074">
    <property type="term" value="P:DNA integration"/>
    <property type="evidence" value="ECO:0007669"/>
    <property type="project" value="UniProtKB-KW"/>
</dbReference>
<dbReference type="Pfam" id="PF22022">
    <property type="entry name" value="Phage_int_M"/>
    <property type="match status" value="1"/>
</dbReference>
<evidence type="ECO:0000256" key="2">
    <source>
        <dbReference type="ARBA" id="ARBA00022908"/>
    </source>
</evidence>
<dbReference type="InterPro" id="IPR053876">
    <property type="entry name" value="Phage_int_M"/>
</dbReference>